<sequence>MVKAMLIKLNQIGTLIGNIADMTVALDTGQLTSKYRAAARV</sequence>
<proteinExistence type="predicted"/>
<dbReference type="Proteomes" id="UP000070578">
    <property type="component" value="Unassembled WGS sequence"/>
</dbReference>
<accession>A0A139BQE4</accession>
<gene>
    <name evidence="1" type="ORF">AWT59_2677</name>
</gene>
<evidence type="ECO:0000313" key="1">
    <source>
        <dbReference type="EMBL" id="KXS31189.1"/>
    </source>
</evidence>
<dbReference type="EMBL" id="LSLI01000092">
    <property type="protein sequence ID" value="KXS31189.1"/>
    <property type="molecule type" value="Genomic_DNA"/>
</dbReference>
<name>A0A139BQE4_9PROT</name>
<organism evidence="1 2">
    <name type="scientific">Candidatus Gallionella acididurans</name>
    <dbReference type="NCBI Taxonomy" id="1796491"/>
    <lineage>
        <taxon>Bacteria</taxon>
        <taxon>Pseudomonadati</taxon>
        <taxon>Pseudomonadota</taxon>
        <taxon>Betaproteobacteria</taxon>
        <taxon>Nitrosomonadales</taxon>
        <taxon>Gallionellaceae</taxon>
        <taxon>Gallionella</taxon>
    </lineage>
</organism>
<comment type="caution">
    <text evidence="1">The sequence shown here is derived from an EMBL/GenBank/DDBJ whole genome shotgun (WGS) entry which is preliminary data.</text>
</comment>
<reference evidence="1 2" key="2">
    <citation type="submission" date="2016-03" db="EMBL/GenBank/DDBJ databases">
        <title>New uncultured bacterium of the family Gallionellaceae from acid mine drainage: description and reconstruction of genome based on metagenomic analysis of microbial community.</title>
        <authorList>
            <person name="Kadnikov V."/>
            <person name="Ivasenko D."/>
            <person name="Beletsky A."/>
            <person name="Mardanov A."/>
            <person name="Danilova E."/>
            <person name="Pimenov N."/>
            <person name="Karnachuk O."/>
            <person name="Ravin N."/>
        </authorList>
    </citation>
    <scope>NUCLEOTIDE SEQUENCE [LARGE SCALE GENOMIC DNA]</scope>
    <source>
        <strain evidence="1">ShG14-8</strain>
    </source>
</reference>
<evidence type="ECO:0000313" key="2">
    <source>
        <dbReference type="Proteomes" id="UP000070578"/>
    </source>
</evidence>
<reference evidence="1 2" key="1">
    <citation type="submission" date="2016-02" db="EMBL/GenBank/DDBJ databases">
        <authorList>
            <person name="Wen L."/>
            <person name="He K."/>
            <person name="Yang H."/>
        </authorList>
    </citation>
    <scope>NUCLEOTIDE SEQUENCE [LARGE SCALE GENOMIC DNA]</scope>
    <source>
        <strain evidence="1">ShG14-8</strain>
    </source>
</reference>
<protein>
    <submittedName>
        <fullName evidence="1">Uncharacterized protein</fullName>
    </submittedName>
</protein>
<dbReference type="AlphaFoldDB" id="A0A139BQE4"/>